<dbReference type="SUPFAM" id="SSF53335">
    <property type="entry name" value="S-adenosyl-L-methionine-dependent methyltransferases"/>
    <property type="match status" value="1"/>
</dbReference>
<accession>A0A849AJR6</accession>
<name>A0A849AJR6_9MICO</name>
<protein>
    <submittedName>
        <fullName evidence="1">Class I SAM-dependent methyltransferase</fullName>
    </submittedName>
</protein>
<keyword evidence="1" id="KW-0489">Methyltransferase</keyword>
<keyword evidence="1" id="KW-0808">Transferase</keyword>
<dbReference type="GO" id="GO:0008168">
    <property type="term" value="F:methyltransferase activity"/>
    <property type="evidence" value="ECO:0007669"/>
    <property type="project" value="UniProtKB-KW"/>
</dbReference>
<organism evidence="1 2">
    <name type="scientific">Flexivirga aerilata</name>
    <dbReference type="NCBI Taxonomy" id="1656889"/>
    <lineage>
        <taxon>Bacteria</taxon>
        <taxon>Bacillati</taxon>
        <taxon>Actinomycetota</taxon>
        <taxon>Actinomycetes</taxon>
        <taxon>Micrococcales</taxon>
        <taxon>Dermacoccaceae</taxon>
        <taxon>Flexivirga</taxon>
    </lineage>
</organism>
<dbReference type="Gene3D" id="3.40.50.150">
    <property type="entry name" value="Vaccinia Virus protein VP39"/>
    <property type="match status" value="1"/>
</dbReference>
<comment type="caution">
    <text evidence="1">The sequence shown here is derived from an EMBL/GenBank/DDBJ whole genome shotgun (WGS) entry which is preliminary data.</text>
</comment>
<dbReference type="Proteomes" id="UP000557772">
    <property type="component" value="Unassembled WGS sequence"/>
</dbReference>
<proteinExistence type="predicted"/>
<evidence type="ECO:0000313" key="1">
    <source>
        <dbReference type="EMBL" id="NNG40077.1"/>
    </source>
</evidence>
<keyword evidence="2" id="KW-1185">Reference proteome</keyword>
<sequence length="248" mass="28158">MTVRGLAGRVVGETRLRQAAEAVRTARTAFGLSGLTHVATVYGTDKVGDHHYTPHYARHLARFRRRRFTLLEIGVFEGASLRTWRRYFPRAQIVGLDIEDKRVHAGRRISVYQGDQSDAALLERIVRETGRPDVVIDDGSHHSDHVRATFATLFPLLADDGVYVIEDTQTSYWPTFNGSLDRHDTTTTMALVKDLLDGLNHEEFLDEDYRPSDLDRTVVAVHAYHNLVVIEKGRNCEGSNKSRLRDYL</sequence>
<dbReference type="Pfam" id="PF13578">
    <property type="entry name" value="Methyltransf_24"/>
    <property type="match status" value="1"/>
</dbReference>
<dbReference type="RefSeq" id="WP_171156050.1">
    <property type="nucleotide sequence ID" value="NZ_JABENB010000002.1"/>
</dbReference>
<dbReference type="EMBL" id="JABENB010000002">
    <property type="protein sequence ID" value="NNG40077.1"/>
    <property type="molecule type" value="Genomic_DNA"/>
</dbReference>
<reference evidence="1 2" key="1">
    <citation type="submission" date="2020-05" db="EMBL/GenBank/DDBJ databases">
        <title>Flexivirga sp. ID2601S isolated from air conditioner.</title>
        <authorList>
            <person name="Kim D.H."/>
        </authorList>
    </citation>
    <scope>NUCLEOTIDE SEQUENCE [LARGE SCALE GENOMIC DNA]</scope>
    <source>
        <strain evidence="1 2">ID2601S</strain>
    </source>
</reference>
<dbReference type="InterPro" id="IPR029063">
    <property type="entry name" value="SAM-dependent_MTases_sf"/>
</dbReference>
<dbReference type="AlphaFoldDB" id="A0A849AJR6"/>
<evidence type="ECO:0000313" key="2">
    <source>
        <dbReference type="Proteomes" id="UP000557772"/>
    </source>
</evidence>
<dbReference type="GO" id="GO:0032259">
    <property type="term" value="P:methylation"/>
    <property type="evidence" value="ECO:0007669"/>
    <property type="project" value="UniProtKB-KW"/>
</dbReference>
<gene>
    <name evidence="1" type="ORF">HJ588_12470</name>
</gene>